<evidence type="ECO:0000313" key="1">
    <source>
        <dbReference type="EMBL" id="KAF4647311.1"/>
    </source>
</evidence>
<evidence type="ECO:0000313" key="3">
    <source>
        <dbReference type="Proteomes" id="UP000570595"/>
    </source>
</evidence>
<evidence type="ECO:0000313" key="4">
    <source>
        <dbReference type="Proteomes" id="UP000572268"/>
    </source>
</evidence>
<accession>A0A7J6KKZ9</accession>
<dbReference type="Proteomes" id="UP000572268">
    <property type="component" value="Unassembled WGS sequence"/>
</dbReference>
<dbReference type="EMBL" id="JABANN010002463">
    <property type="protein sequence ID" value="KAF4647644.1"/>
    <property type="molecule type" value="Genomic_DNA"/>
</dbReference>
<dbReference type="AlphaFoldDB" id="A0A7J6KKZ9"/>
<reference evidence="3 4" key="1">
    <citation type="submission" date="2020-04" db="EMBL/GenBank/DDBJ databases">
        <title>Perkinsus olseni comparative genomics.</title>
        <authorList>
            <person name="Bogema D.R."/>
        </authorList>
    </citation>
    <scope>NUCLEOTIDE SEQUENCE [LARGE SCALE GENOMIC DNA]</scope>
    <source>
        <strain evidence="1">ATCC PRA-179</strain>
        <strain evidence="2">ATCC PRA-31</strain>
    </source>
</reference>
<dbReference type="OrthoDB" id="10444799at2759"/>
<organism evidence="2 4">
    <name type="scientific">Perkinsus olseni</name>
    <name type="common">Perkinsus atlanticus</name>
    <dbReference type="NCBI Taxonomy" id="32597"/>
    <lineage>
        <taxon>Eukaryota</taxon>
        <taxon>Sar</taxon>
        <taxon>Alveolata</taxon>
        <taxon>Perkinsozoa</taxon>
        <taxon>Perkinsea</taxon>
        <taxon>Perkinsida</taxon>
        <taxon>Perkinsidae</taxon>
        <taxon>Perkinsus</taxon>
    </lineage>
</organism>
<protein>
    <submittedName>
        <fullName evidence="2">Uncharacterized protein</fullName>
    </submittedName>
</protein>
<gene>
    <name evidence="2" type="ORF">FOL46_003951</name>
    <name evidence="1" type="ORF">FOZ61_004338</name>
</gene>
<name>A0A7J6KKZ9_PEROL</name>
<dbReference type="Proteomes" id="UP000570595">
    <property type="component" value="Unassembled WGS sequence"/>
</dbReference>
<feature type="non-terminal residue" evidence="2">
    <location>
        <position position="258"/>
    </location>
</feature>
<feature type="non-terminal residue" evidence="2">
    <location>
        <position position="1"/>
    </location>
</feature>
<evidence type="ECO:0000313" key="2">
    <source>
        <dbReference type="EMBL" id="KAF4647644.1"/>
    </source>
</evidence>
<proteinExistence type="predicted"/>
<dbReference type="EMBL" id="JABAHT010002481">
    <property type="protein sequence ID" value="KAF4647311.1"/>
    <property type="molecule type" value="Genomic_DNA"/>
</dbReference>
<sequence>VYYSGNSQQKAESSSTNGIHASYNAIIGPNASWIHDAAYSSSFGALPDVNQILMGATKMVAGFASTAPVDNPVLVVTSAFKIQEHSPQLHKWYGSLKGLYDGFPDVGKFLDGDDIAEGLRLLANLVSNEGWGPTVMIALICEHACRKPESSRSRATTFALYSLLSAPNEDALIEALRRAASHNDQVHYVSINNMAGVGNRHYAKILKVDECDGPMWKLCLHIVLSTLQAVEFTPINIQDLRQRWLSISQKKDEYIIDF</sequence>
<comment type="caution">
    <text evidence="2">The sequence shown here is derived from an EMBL/GenBank/DDBJ whole genome shotgun (WGS) entry which is preliminary data.</text>
</comment>